<keyword evidence="2" id="KW-0175">Coiled coil</keyword>
<dbReference type="Gene3D" id="3.40.50.620">
    <property type="entry name" value="HUPs"/>
    <property type="match status" value="2"/>
</dbReference>
<feature type="domain" description="UspA" evidence="3">
    <location>
        <begin position="165"/>
        <end position="314"/>
    </location>
</feature>
<dbReference type="PANTHER" id="PTHR46268:SF25">
    <property type="entry name" value="USPA DOMAIN PROTEIN"/>
    <property type="match status" value="1"/>
</dbReference>
<evidence type="ECO:0000313" key="4">
    <source>
        <dbReference type="EMBL" id="GLI33295.1"/>
    </source>
</evidence>
<proteinExistence type="inferred from homology"/>
<dbReference type="AlphaFoldDB" id="A0A9W6D335"/>
<dbReference type="CDD" id="cd00293">
    <property type="entry name" value="USP-like"/>
    <property type="match status" value="2"/>
</dbReference>
<dbReference type="SUPFAM" id="SSF52402">
    <property type="entry name" value="Adenine nucleotide alpha hydrolases-like"/>
    <property type="match status" value="2"/>
</dbReference>
<feature type="domain" description="UspA" evidence="3">
    <location>
        <begin position="6"/>
        <end position="158"/>
    </location>
</feature>
<evidence type="ECO:0000256" key="1">
    <source>
        <dbReference type="ARBA" id="ARBA00008791"/>
    </source>
</evidence>
<comment type="caution">
    <text evidence="4">The sequence shown here is derived from an EMBL/GenBank/DDBJ whole genome shotgun (WGS) entry which is preliminary data.</text>
</comment>
<feature type="coiled-coil region" evidence="2">
    <location>
        <begin position="218"/>
        <end position="245"/>
    </location>
</feature>
<name>A0A9W6D335_9BACT</name>
<accession>A0A9W6D335</accession>
<dbReference type="Pfam" id="PF00582">
    <property type="entry name" value="Usp"/>
    <property type="match status" value="2"/>
</dbReference>
<dbReference type="EMBL" id="BSDR01000001">
    <property type="protein sequence ID" value="GLI33295.1"/>
    <property type="molecule type" value="Genomic_DNA"/>
</dbReference>
<comment type="similarity">
    <text evidence="1">Belongs to the universal stress protein A family.</text>
</comment>
<sequence length="322" mass="36278">MANSKRKRILVAVDESQQALDAVRYVSRTVSPEETEVVLFHVVTRVPESFWDTEKEPGYQYRIISITEWEKQQEQLIKEFMENANNILLDAGFPQEAVVVNIHDRQAGIARDILTESLNNYNAVVVGRRGVSELKDLVLGSIATKLVEKIAHVPLWVVGGRPGCDKILLCMDNSEGAMRAVDYVAEIMDGRPNLEVTLFHAMRGLNVFQEVFGKSFGSEKEKEWRAEMERELEEAEKALKSVFEEAGNRLQKAGLDASRIRQMIVKGVTSRAGAILEEAKRGEIGTIVIGRRGLSKVKEFFMGRVSNKVIQMAREKTVWIVS</sequence>
<reference evidence="4" key="1">
    <citation type="submission" date="2022-12" db="EMBL/GenBank/DDBJ databases">
        <title>Reference genome sequencing for broad-spectrum identification of bacterial and archaeal isolates by mass spectrometry.</title>
        <authorList>
            <person name="Sekiguchi Y."/>
            <person name="Tourlousse D.M."/>
        </authorList>
    </citation>
    <scope>NUCLEOTIDE SEQUENCE</scope>
    <source>
        <strain evidence="4">ASRB1</strain>
    </source>
</reference>
<dbReference type="RefSeq" id="WP_281792309.1">
    <property type="nucleotide sequence ID" value="NZ_BSDR01000001.1"/>
</dbReference>
<protein>
    <recommendedName>
        <fullName evidence="3">UspA domain-containing protein</fullName>
    </recommendedName>
</protein>
<evidence type="ECO:0000313" key="5">
    <source>
        <dbReference type="Proteomes" id="UP001144372"/>
    </source>
</evidence>
<dbReference type="InterPro" id="IPR014729">
    <property type="entry name" value="Rossmann-like_a/b/a_fold"/>
</dbReference>
<evidence type="ECO:0000259" key="3">
    <source>
        <dbReference type="Pfam" id="PF00582"/>
    </source>
</evidence>
<evidence type="ECO:0000256" key="2">
    <source>
        <dbReference type="SAM" id="Coils"/>
    </source>
</evidence>
<gene>
    <name evidence="4" type="ORF">DAMNIGENAA_07280</name>
</gene>
<dbReference type="InterPro" id="IPR006016">
    <property type="entry name" value="UspA"/>
</dbReference>
<organism evidence="4 5">
    <name type="scientific">Desulforhabdus amnigena</name>
    <dbReference type="NCBI Taxonomy" id="40218"/>
    <lineage>
        <taxon>Bacteria</taxon>
        <taxon>Pseudomonadati</taxon>
        <taxon>Thermodesulfobacteriota</taxon>
        <taxon>Syntrophobacteria</taxon>
        <taxon>Syntrophobacterales</taxon>
        <taxon>Syntrophobacteraceae</taxon>
        <taxon>Desulforhabdus</taxon>
    </lineage>
</organism>
<keyword evidence="5" id="KW-1185">Reference proteome</keyword>
<dbReference type="Proteomes" id="UP001144372">
    <property type="component" value="Unassembled WGS sequence"/>
</dbReference>
<dbReference type="PANTHER" id="PTHR46268">
    <property type="entry name" value="STRESS RESPONSE PROTEIN NHAX"/>
    <property type="match status" value="1"/>
</dbReference>